<evidence type="ECO:0000259" key="5">
    <source>
        <dbReference type="Pfam" id="PF04542"/>
    </source>
</evidence>
<dbReference type="Pfam" id="PF04542">
    <property type="entry name" value="Sigma70_r2"/>
    <property type="match status" value="1"/>
</dbReference>
<dbReference type="SUPFAM" id="SSF88659">
    <property type="entry name" value="Sigma3 and sigma4 domains of RNA polymerase sigma factors"/>
    <property type="match status" value="1"/>
</dbReference>
<reference evidence="7 8" key="1">
    <citation type="submission" date="2019-02" db="EMBL/GenBank/DDBJ databases">
        <title>Genomic Encyclopedia of Type Strains, Phase IV (KMG-IV): sequencing the most valuable type-strain genomes for metagenomic binning, comparative biology and taxonomic classification.</title>
        <authorList>
            <person name="Goeker M."/>
        </authorList>
    </citation>
    <scope>NUCLEOTIDE SEQUENCE [LARGE SCALE GENOMIC DNA]</scope>
    <source>
        <strain evidence="7 8">DSM 18116</strain>
    </source>
</reference>
<keyword evidence="8" id="KW-1185">Reference proteome</keyword>
<evidence type="ECO:0000256" key="1">
    <source>
        <dbReference type="ARBA" id="ARBA00010641"/>
    </source>
</evidence>
<dbReference type="InterPro" id="IPR013249">
    <property type="entry name" value="RNA_pol_sigma70_r4_t2"/>
</dbReference>
<feature type="domain" description="RNA polymerase sigma factor 70 region 4 type 2" evidence="6">
    <location>
        <begin position="128"/>
        <end position="176"/>
    </location>
</feature>
<dbReference type="InterPro" id="IPR007627">
    <property type="entry name" value="RNA_pol_sigma70_r2"/>
</dbReference>
<keyword evidence="2" id="KW-0805">Transcription regulation</keyword>
<dbReference type="Proteomes" id="UP000293874">
    <property type="component" value="Unassembled WGS sequence"/>
</dbReference>
<dbReference type="AlphaFoldDB" id="A0A4Q7MYL6"/>
<dbReference type="PANTHER" id="PTHR43133:SF46">
    <property type="entry name" value="RNA POLYMERASE SIGMA-70 FACTOR ECF SUBFAMILY"/>
    <property type="match status" value="1"/>
</dbReference>
<protein>
    <submittedName>
        <fullName evidence="7">RNA polymerase sigma-70 factor (ECF subfamily)</fullName>
    </submittedName>
</protein>
<keyword evidence="3" id="KW-0731">Sigma factor</keyword>
<evidence type="ECO:0000259" key="6">
    <source>
        <dbReference type="Pfam" id="PF08281"/>
    </source>
</evidence>
<dbReference type="GO" id="GO:0006352">
    <property type="term" value="P:DNA-templated transcription initiation"/>
    <property type="evidence" value="ECO:0007669"/>
    <property type="project" value="InterPro"/>
</dbReference>
<dbReference type="Gene3D" id="1.10.1740.10">
    <property type="match status" value="1"/>
</dbReference>
<dbReference type="Gene3D" id="1.10.10.10">
    <property type="entry name" value="Winged helix-like DNA-binding domain superfamily/Winged helix DNA-binding domain"/>
    <property type="match status" value="1"/>
</dbReference>
<dbReference type="InterPro" id="IPR036388">
    <property type="entry name" value="WH-like_DNA-bd_sf"/>
</dbReference>
<feature type="domain" description="RNA polymerase sigma-70 region 2" evidence="5">
    <location>
        <begin position="30"/>
        <end position="96"/>
    </location>
</feature>
<evidence type="ECO:0000256" key="2">
    <source>
        <dbReference type="ARBA" id="ARBA00023015"/>
    </source>
</evidence>
<comment type="similarity">
    <text evidence="1">Belongs to the sigma-70 factor family. ECF subfamily.</text>
</comment>
<dbReference type="InterPro" id="IPR039425">
    <property type="entry name" value="RNA_pol_sigma-70-like"/>
</dbReference>
<dbReference type="InterPro" id="IPR014284">
    <property type="entry name" value="RNA_pol_sigma-70_dom"/>
</dbReference>
<dbReference type="InterPro" id="IPR013325">
    <property type="entry name" value="RNA_pol_sigma_r2"/>
</dbReference>
<organism evidence="7 8">
    <name type="scientific">Pseudobacter ginsenosidimutans</name>
    <dbReference type="NCBI Taxonomy" id="661488"/>
    <lineage>
        <taxon>Bacteria</taxon>
        <taxon>Pseudomonadati</taxon>
        <taxon>Bacteroidota</taxon>
        <taxon>Chitinophagia</taxon>
        <taxon>Chitinophagales</taxon>
        <taxon>Chitinophagaceae</taxon>
        <taxon>Pseudobacter</taxon>
    </lineage>
</organism>
<proteinExistence type="inferred from homology"/>
<dbReference type="PANTHER" id="PTHR43133">
    <property type="entry name" value="RNA POLYMERASE ECF-TYPE SIGMA FACTO"/>
    <property type="match status" value="1"/>
</dbReference>
<dbReference type="NCBIfam" id="TIGR02937">
    <property type="entry name" value="sigma70-ECF"/>
    <property type="match status" value="1"/>
</dbReference>
<dbReference type="GO" id="GO:0016987">
    <property type="term" value="F:sigma factor activity"/>
    <property type="evidence" value="ECO:0007669"/>
    <property type="project" value="UniProtKB-KW"/>
</dbReference>
<gene>
    <name evidence="7" type="ORF">EV199_0174</name>
</gene>
<dbReference type="InterPro" id="IPR013324">
    <property type="entry name" value="RNA_pol_sigma_r3/r4-like"/>
</dbReference>
<evidence type="ECO:0000256" key="3">
    <source>
        <dbReference type="ARBA" id="ARBA00023082"/>
    </source>
</evidence>
<accession>A0A4Q7MYL6</accession>
<evidence type="ECO:0000313" key="8">
    <source>
        <dbReference type="Proteomes" id="UP000293874"/>
    </source>
</evidence>
<dbReference type="Pfam" id="PF08281">
    <property type="entry name" value="Sigma70_r4_2"/>
    <property type="match status" value="1"/>
</dbReference>
<evidence type="ECO:0000256" key="4">
    <source>
        <dbReference type="ARBA" id="ARBA00023163"/>
    </source>
</evidence>
<sequence length="199" mass="22915">MLALPEIHPYNFKELLWEIAEGNENSFAVLYRHYARTLLPFFRKFTRDESSASDMLQNTFLSIWLDRAKLPDIDNLDAFVYKVAANRAYTWMAKLRSVERLDAIAASRAAPAQDITYQDVLFREAQKLVQEAVDEMPAKRKQIFQLYKEKGLKYNEIAMQLNISASTARNAVAAALDSIRAKLVESGLYIFFILFFGSR</sequence>
<name>A0A4Q7MYL6_9BACT</name>
<evidence type="ECO:0000313" key="7">
    <source>
        <dbReference type="EMBL" id="RZS74330.1"/>
    </source>
</evidence>
<dbReference type="GO" id="GO:0003677">
    <property type="term" value="F:DNA binding"/>
    <property type="evidence" value="ECO:0007669"/>
    <property type="project" value="InterPro"/>
</dbReference>
<dbReference type="EMBL" id="SGXA01000001">
    <property type="protein sequence ID" value="RZS74330.1"/>
    <property type="molecule type" value="Genomic_DNA"/>
</dbReference>
<comment type="caution">
    <text evidence="7">The sequence shown here is derived from an EMBL/GenBank/DDBJ whole genome shotgun (WGS) entry which is preliminary data.</text>
</comment>
<dbReference type="SUPFAM" id="SSF88946">
    <property type="entry name" value="Sigma2 domain of RNA polymerase sigma factors"/>
    <property type="match status" value="1"/>
</dbReference>
<keyword evidence="4" id="KW-0804">Transcription</keyword>